<evidence type="ECO:0008006" key="4">
    <source>
        <dbReference type="Google" id="ProtNLM"/>
    </source>
</evidence>
<accession>A0A3N4KU21</accession>
<dbReference type="STRING" id="1392247.A0A3N4KU21"/>
<feature type="region of interest" description="Disordered" evidence="1">
    <location>
        <begin position="709"/>
        <end position="739"/>
    </location>
</feature>
<feature type="compositionally biased region" description="Polar residues" evidence="1">
    <location>
        <begin position="625"/>
        <end position="645"/>
    </location>
</feature>
<dbReference type="GO" id="GO:1990023">
    <property type="term" value="C:mitotic spindle midzone"/>
    <property type="evidence" value="ECO:0007669"/>
    <property type="project" value="TreeGrafter"/>
</dbReference>
<keyword evidence="3" id="KW-1185">Reference proteome</keyword>
<feature type="compositionally biased region" description="Polar residues" evidence="1">
    <location>
        <begin position="518"/>
        <end position="538"/>
    </location>
</feature>
<feature type="compositionally biased region" description="Polar residues" evidence="1">
    <location>
        <begin position="572"/>
        <end position="591"/>
    </location>
</feature>
<dbReference type="GO" id="GO:0005737">
    <property type="term" value="C:cytoplasm"/>
    <property type="evidence" value="ECO:0007669"/>
    <property type="project" value="TreeGrafter"/>
</dbReference>
<dbReference type="PANTHER" id="PTHR19321">
    <property type="entry name" value="PROTEIN REGULATOR OF CYTOKINESIS 1 PRC1-RELATED"/>
    <property type="match status" value="1"/>
</dbReference>
<dbReference type="GO" id="GO:0051256">
    <property type="term" value="P:mitotic spindle midzone assembly"/>
    <property type="evidence" value="ECO:0007669"/>
    <property type="project" value="TreeGrafter"/>
</dbReference>
<evidence type="ECO:0000313" key="2">
    <source>
        <dbReference type="EMBL" id="RPB09285.1"/>
    </source>
</evidence>
<dbReference type="InParanoid" id="A0A3N4KU21"/>
<reference evidence="2 3" key="1">
    <citation type="journal article" date="2018" name="Nat. Ecol. Evol.">
        <title>Pezizomycetes genomes reveal the molecular basis of ectomycorrhizal truffle lifestyle.</title>
        <authorList>
            <person name="Murat C."/>
            <person name="Payen T."/>
            <person name="Noel B."/>
            <person name="Kuo A."/>
            <person name="Morin E."/>
            <person name="Chen J."/>
            <person name="Kohler A."/>
            <person name="Krizsan K."/>
            <person name="Balestrini R."/>
            <person name="Da Silva C."/>
            <person name="Montanini B."/>
            <person name="Hainaut M."/>
            <person name="Levati E."/>
            <person name="Barry K.W."/>
            <person name="Belfiori B."/>
            <person name="Cichocki N."/>
            <person name="Clum A."/>
            <person name="Dockter R.B."/>
            <person name="Fauchery L."/>
            <person name="Guy J."/>
            <person name="Iotti M."/>
            <person name="Le Tacon F."/>
            <person name="Lindquist E.A."/>
            <person name="Lipzen A."/>
            <person name="Malagnac F."/>
            <person name="Mello A."/>
            <person name="Molinier V."/>
            <person name="Miyauchi S."/>
            <person name="Poulain J."/>
            <person name="Riccioni C."/>
            <person name="Rubini A."/>
            <person name="Sitrit Y."/>
            <person name="Splivallo R."/>
            <person name="Traeger S."/>
            <person name="Wang M."/>
            <person name="Zifcakova L."/>
            <person name="Wipf D."/>
            <person name="Zambonelli A."/>
            <person name="Paolocci F."/>
            <person name="Nowrousian M."/>
            <person name="Ottonello S."/>
            <person name="Baldrian P."/>
            <person name="Spatafora J.W."/>
            <person name="Henrissat B."/>
            <person name="Nagy L.G."/>
            <person name="Aury J.M."/>
            <person name="Wincker P."/>
            <person name="Grigoriev I.V."/>
            <person name="Bonfante P."/>
            <person name="Martin F.M."/>
        </authorList>
    </citation>
    <scope>NUCLEOTIDE SEQUENCE [LARGE SCALE GENOMIC DNA]</scope>
    <source>
        <strain evidence="2 3">CCBAS932</strain>
    </source>
</reference>
<evidence type="ECO:0000313" key="3">
    <source>
        <dbReference type="Proteomes" id="UP000277580"/>
    </source>
</evidence>
<gene>
    <name evidence="2" type="ORF">P167DRAFT_567355</name>
</gene>
<organism evidence="2 3">
    <name type="scientific">Morchella conica CCBAS932</name>
    <dbReference type="NCBI Taxonomy" id="1392247"/>
    <lineage>
        <taxon>Eukaryota</taxon>
        <taxon>Fungi</taxon>
        <taxon>Dikarya</taxon>
        <taxon>Ascomycota</taxon>
        <taxon>Pezizomycotina</taxon>
        <taxon>Pezizomycetes</taxon>
        <taxon>Pezizales</taxon>
        <taxon>Morchellaceae</taxon>
        <taxon>Morchella</taxon>
    </lineage>
</organism>
<feature type="compositionally biased region" description="Polar residues" evidence="1">
    <location>
        <begin position="675"/>
        <end position="697"/>
    </location>
</feature>
<protein>
    <recommendedName>
        <fullName evidence="4">Microtubule associated protein</fullName>
    </recommendedName>
</protein>
<dbReference type="PANTHER" id="PTHR19321:SF41">
    <property type="entry name" value="FASCETTO-RELATED"/>
    <property type="match status" value="1"/>
</dbReference>
<dbReference type="AlphaFoldDB" id="A0A3N4KU21"/>
<dbReference type="InterPro" id="IPR007145">
    <property type="entry name" value="MAP65_Ase1_PRC1"/>
</dbReference>
<evidence type="ECO:0000256" key="1">
    <source>
        <dbReference type="SAM" id="MobiDB-lite"/>
    </source>
</evidence>
<name>A0A3N4KU21_9PEZI</name>
<sequence length="779" mass="87123">MDPSTNNSMQAELTKAIGNLHGLFDEIGLSSSARDAREASVYSALNTVLQKQLGLVAEEKEHLKEECRKLIVSIRQMEQSLDDRKSSSSECNDQPTTPLLKCLRGLKEKHENVKKRHTERYETIRKLSQALEQYASRLEPATLQVTLPPATNDPTAIASLDLSHSYYEKLKEEFTRVYQEFSQRAKTVQSISREIINLYNELGIPKSQIDRNVVEFGTSQPERLGLLNDDLDHLRGKKDVLLAEKEKRNAQIEDLKIEIGELWEKLGVDPQEQKAFLAQRRGYDLKTIRELEKELDRLVDLKQENLHNWVNDARKTLTDLWEKLYFSEEEISYFLPVTSDDMSDALLAAHELEIQRLQDLYSERSPIITLIDKHRSLIEDREILATTANDASRLISRGNGGTRDPSRLLREEKMRKRIAKDLPRVEMELKKELEQWEDEYGEPFTVKGENYLETLMSSSVAPPSRSGARTPGPAPARPRSNTAGATPRPLSRVANSTRTATTPITRPKTPSALPLRSKTPTADRTNLSHGYSASMSATVGRSGGRALATASSKESIVHRSGAKTPGPGNRIGLTNSNSASNLNGINRSPSKASMRENRLPEGSHNIKEGTQTVGRFSTIKRKTPPLSNITTPKMQSLFSQPSKTLQRARAGSEISIRSVSPEDGDPRQGVRQKQLHIQPSNQNNGYNSHSRDMSGSSIDSMARKLSLTSSTTLTSGSGSENWETFGADSEFGDADEERVDPMERYYKNKGEGYCEEARNGKGGEIVSVRNAEEWDDGCF</sequence>
<dbReference type="EMBL" id="ML119153">
    <property type="protein sequence ID" value="RPB09285.1"/>
    <property type="molecule type" value="Genomic_DNA"/>
</dbReference>
<dbReference type="Gene3D" id="1.20.58.1520">
    <property type="match status" value="1"/>
</dbReference>
<dbReference type="OrthoDB" id="642895at2759"/>
<feature type="compositionally biased region" description="Low complexity" evidence="1">
    <location>
        <begin position="709"/>
        <end position="719"/>
    </location>
</feature>
<feature type="compositionally biased region" description="Basic and acidic residues" evidence="1">
    <location>
        <begin position="593"/>
        <end position="607"/>
    </location>
</feature>
<dbReference type="Proteomes" id="UP000277580">
    <property type="component" value="Unassembled WGS sequence"/>
</dbReference>
<dbReference type="GO" id="GO:0008017">
    <property type="term" value="F:microtubule binding"/>
    <property type="evidence" value="ECO:0007669"/>
    <property type="project" value="InterPro"/>
</dbReference>
<feature type="region of interest" description="Disordered" evidence="1">
    <location>
        <begin position="550"/>
        <end position="697"/>
    </location>
</feature>
<dbReference type="FunCoup" id="A0A3N4KU21">
    <property type="interactions" value="153"/>
</dbReference>
<proteinExistence type="predicted"/>
<dbReference type="Pfam" id="PF03999">
    <property type="entry name" value="MAP65_ASE1"/>
    <property type="match status" value="1"/>
</dbReference>
<feature type="compositionally biased region" description="Polar residues" evidence="1">
    <location>
        <begin position="493"/>
        <end position="504"/>
    </location>
</feature>
<feature type="region of interest" description="Disordered" evidence="1">
    <location>
        <begin position="458"/>
        <end position="538"/>
    </location>
</feature>